<dbReference type="OrthoDB" id="6629782at2"/>
<evidence type="ECO:0000313" key="2">
    <source>
        <dbReference type="EMBL" id="ODS05578.1"/>
    </source>
</evidence>
<gene>
    <name evidence="2" type="ORF">VSF3289_04719</name>
</gene>
<evidence type="ECO:0000256" key="1">
    <source>
        <dbReference type="SAM" id="SignalP"/>
    </source>
</evidence>
<dbReference type="RefSeq" id="WP_069448358.1">
    <property type="nucleotide sequence ID" value="NZ_MDCJ01000007.1"/>
</dbReference>
<dbReference type="SUPFAM" id="SSF49401">
    <property type="entry name" value="Bacterial adhesins"/>
    <property type="match status" value="1"/>
</dbReference>
<accession>A0A1E3WIE7</accession>
<feature type="signal peptide" evidence="1">
    <location>
        <begin position="1"/>
        <end position="18"/>
    </location>
</feature>
<feature type="chain" id="PRO_5009139498" evidence="1">
    <location>
        <begin position="19"/>
        <end position="185"/>
    </location>
</feature>
<proteinExistence type="predicted"/>
<evidence type="ECO:0000313" key="3">
    <source>
        <dbReference type="Proteomes" id="UP000095131"/>
    </source>
</evidence>
<dbReference type="EMBL" id="MDCJ01000007">
    <property type="protein sequence ID" value="ODS05578.1"/>
    <property type="molecule type" value="Genomic_DNA"/>
</dbReference>
<dbReference type="InterPro" id="IPR036937">
    <property type="entry name" value="Adhesion_dom_fimbrial_sf"/>
</dbReference>
<reference evidence="2 3" key="1">
    <citation type="submission" date="2016-08" db="EMBL/GenBank/DDBJ databases">
        <title>Genome sequencing of Vibrio scophthalmi strain FP3289, an isolated from Paralichthys olivaceus.</title>
        <authorList>
            <person name="Han H.-J."/>
        </authorList>
    </citation>
    <scope>NUCLEOTIDE SEQUENCE [LARGE SCALE GENOMIC DNA]</scope>
    <source>
        <strain evidence="2 3">FP3289</strain>
    </source>
</reference>
<dbReference type="InterPro" id="IPR008966">
    <property type="entry name" value="Adhesion_dom_sf"/>
</dbReference>
<comment type="caution">
    <text evidence="2">The sequence shown here is derived from an EMBL/GenBank/DDBJ whole genome shotgun (WGS) entry which is preliminary data.</text>
</comment>
<organism evidence="2 3">
    <name type="scientific">Vibrio scophthalmi</name>
    <dbReference type="NCBI Taxonomy" id="45658"/>
    <lineage>
        <taxon>Bacteria</taxon>
        <taxon>Pseudomonadati</taxon>
        <taxon>Pseudomonadota</taxon>
        <taxon>Gammaproteobacteria</taxon>
        <taxon>Vibrionales</taxon>
        <taxon>Vibrionaceae</taxon>
        <taxon>Vibrio</taxon>
    </lineage>
</organism>
<dbReference type="AlphaFoldDB" id="A0A1E3WIE7"/>
<name>A0A1E3WIE7_9VIBR</name>
<protein>
    <submittedName>
        <fullName evidence="2">K88 fimbrial protein A</fullName>
    </submittedName>
</protein>
<keyword evidence="1" id="KW-0732">Signal</keyword>
<dbReference type="Gene3D" id="2.60.40.1090">
    <property type="entry name" value="Fimbrial-type adhesion domain"/>
    <property type="match status" value="1"/>
</dbReference>
<dbReference type="GO" id="GO:0009289">
    <property type="term" value="C:pilus"/>
    <property type="evidence" value="ECO:0007669"/>
    <property type="project" value="InterPro"/>
</dbReference>
<dbReference type="GO" id="GO:0007155">
    <property type="term" value="P:cell adhesion"/>
    <property type="evidence" value="ECO:0007669"/>
    <property type="project" value="InterPro"/>
</dbReference>
<sequence length="185" mass="19030">MRSVIFFVLVITSNAVSAESSLLQTTVSIDGVVVASACSVAVDNGVSRSGVVDFGLYNTATRHGNVEKQFQIKLYEQGATEAGCSAFLAGTKLVTFTFGDKAAGQLDERGVVTSGAGGGIRIAITSTDAGKVSSTQVVNSAMPELAYPRDFASQGVFGFNARAVGLESASPGSYHGSLSLVVSYQ</sequence>
<dbReference type="Proteomes" id="UP000095131">
    <property type="component" value="Unassembled WGS sequence"/>
</dbReference>